<dbReference type="Proteomes" id="UP001501725">
    <property type="component" value="Unassembled WGS sequence"/>
</dbReference>
<organism evidence="1 2">
    <name type="scientific">Flaviaesturariibacter amylovorans</name>
    <dbReference type="NCBI Taxonomy" id="1084520"/>
    <lineage>
        <taxon>Bacteria</taxon>
        <taxon>Pseudomonadati</taxon>
        <taxon>Bacteroidota</taxon>
        <taxon>Chitinophagia</taxon>
        <taxon>Chitinophagales</taxon>
        <taxon>Chitinophagaceae</taxon>
        <taxon>Flaviaestuariibacter</taxon>
    </lineage>
</organism>
<comment type="caution">
    <text evidence="1">The sequence shown here is derived from an EMBL/GenBank/DDBJ whole genome shotgun (WGS) entry which is preliminary data.</text>
</comment>
<gene>
    <name evidence="1" type="ORF">GCM10023184_18470</name>
</gene>
<name>A0ABP8GR40_9BACT</name>
<sequence length="360" mass="38762">MERLKSIFGSYADKMQVMVDNSLDRFAPTWHQNYFTQAPAQVSLNFESVIGQSRIEAAASVVDRNAGIPLRSRAGLAKLSGSIPAIKEGMKMQESDMRDFLAMQNMPVAEEAKKAQLLAFMFNDIRQVGSSTAKRLDIMCLQAVSTGQVDLSATNNPDGIVAGTIDLLMPSANKVNSAVSWDSASATPLTVDIPGIVATGRAKGVTFAKMLMTPTQFINFQKITEVKNLLSNFLGFKQSGTILATLDNINTFLQANRFPVIELVDEVIGIEKDGVIETISPFKTENVSFVPAGPLGVIKNAIAIEQIKPVAGVAYATLGATLISKWSTNNPWSEITAAELNAFPAFEAIDATFILVAVHA</sequence>
<dbReference type="InterPro" id="IPR005564">
    <property type="entry name" value="Major_capsid_GpE"/>
</dbReference>
<dbReference type="EMBL" id="BAABGY010000007">
    <property type="protein sequence ID" value="GAA4328538.1"/>
    <property type="molecule type" value="Genomic_DNA"/>
</dbReference>
<keyword evidence="2" id="KW-1185">Reference proteome</keyword>
<reference evidence="2" key="1">
    <citation type="journal article" date="2019" name="Int. J. Syst. Evol. Microbiol.">
        <title>The Global Catalogue of Microorganisms (GCM) 10K type strain sequencing project: providing services to taxonomists for standard genome sequencing and annotation.</title>
        <authorList>
            <consortium name="The Broad Institute Genomics Platform"/>
            <consortium name="The Broad Institute Genome Sequencing Center for Infectious Disease"/>
            <person name="Wu L."/>
            <person name="Ma J."/>
        </authorList>
    </citation>
    <scope>NUCLEOTIDE SEQUENCE [LARGE SCALE GENOMIC DNA]</scope>
    <source>
        <strain evidence="2">JCM 17919</strain>
    </source>
</reference>
<evidence type="ECO:0000313" key="2">
    <source>
        <dbReference type="Proteomes" id="UP001501725"/>
    </source>
</evidence>
<evidence type="ECO:0008006" key="3">
    <source>
        <dbReference type="Google" id="ProtNLM"/>
    </source>
</evidence>
<evidence type="ECO:0000313" key="1">
    <source>
        <dbReference type="EMBL" id="GAA4328538.1"/>
    </source>
</evidence>
<protein>
    <recommendedName>
        <fullName evidence="3">Phage capsid protein</fullName>
    </recommendedName>
</protein>
<accession>A0ABP8GR40</accession>
<dbReference type="Pfam" id="PF03864">
    <property type="entry name" value="Phage_cap_E"/>
    <property type="match status" value="1"/>
</dbReference>
<proteinExistence type="predicted"/>
<dbReference type="RefSeq" id="WP_345255286.1">
    <property type="nucleotide sequence ID" value="NZ_BAABGY010000007.1"/>
</dbReference>